<evidence type="ECO:0008006" key="11">
    <source>
        <dbReference type="Google" id="ProtNLM"/>
    </source>
</evidence>
<evidence type="ECO:0000313" key="10">
    <source>
        <dbReference type="EMBL" id="VDD51513.1"/>
    </source>
</evidence>
<reference evidence="10" key="1">
    <citation type="submission" date="2018-11" db="EMBL/GenBank/DDBJ databases">
        <authorList>
            <consortium name="Genoscope - CEA"/>
            <person name="William W."/>
        </authorList>
    </citation>
    <scope>NUCLEOTIDE SEQUENCE</scope>
</reference>
<dbReference type="Pfam" id="PF13839">
    <property type="entry name" value="PC-Esterase"/>
    <property type="match status" value="1"/>
</dbReference>
<evidence type="ECO:0000259" key="9">
    <source>
        <dbReference type="Pfam" id="PF14416"/>
    </source>
</evidence>
<proteinExistence type="inferred from homology"/>
<organism evidence="10">
    <name type="scientific">Brassica oleracea</name>
    <name type="common">Wild cabbage</name>
    <dbReference type="NCBI Taxonomy" id="3712"/>
    <lineage>
        <taxon>Eukaryota</taxon>
        <taxon>Viridiplantae</taxon>
        <taxon>Streptophyta</taxon>
        <taxon>Embryophyta</taxon>
        <taxon>Tracheophyta</taxon>
        <taxon>Spermatophyta</taxon>
        <taxon>Magnoliopsida</taxon>
        <taxon>eudicotyledons</taxon>
        <taxon>Gunneridae</taxon>
        <taxon>Pentapetalae</taxon>
        <taxon>rosids</taxon>
        <taxon>malvids</taxon>
        <taxon>Brassicales</taxon>
        <taxon>Brassicaceae</taxon>
        <taxon>Brassiceae</taxon>
        <taxon>Brassica</taxon>
    </lineage>
</organism>
<evidence type="ECO:0000259" key="8">
    <source>
        <dbReference type="Pfam" id="PF13839"/>
    </source>
</evidence>
<dbReference type="Pfam" id="PF01074">
    <property type="entry name" value="Glyco_hydro_38N"/>
    <property type="match status" value="1"/>
</dbReference>
<dbReference type="EMBL" id="LR031878">
    <property type="protein sequence ID" value="VDD51513.1"/>
    <property type="molecule type" value="Genomic_DNA"/>
</dbReference>
<dbReference type="InterPro" id="IPR011330">
    <property type="entry name" value="Glyco_hydro/deAcase_b/a-brl"/>
</dbReference>
<dbReference type="GO" id="GO:0016740">
    <property type="term" value="F:transferase activity"/>
    <property type="evidence" value="ECO:0007669"/>
    <property type="project" value="InterPro"/>
</dbReference>
<dbReference type="PANTHER" id="PTHR11607">
    <property type="entry name" value="ALPHA-MANNOSIDASE"/>
    <property type="match status" value="1"/>
</dbReference>
<dbReference type="GO" id="GO:0006013">
    <property type="term" value="P:mannose metabolic process"/>
    <property type="evidence" value="ECO:0007669"/>
    <property type="project" value="InterPro"/>
</dbReference>
<dbReference type="AlphaFoldDB" id="A0A3P6F1P0"/>
<evidence type="ECO:0000256" key="2">
    <source>
        <dbReference type="ARBA" id="ARBA00007727"/>
    </source>
</evidence>
<evidence type="ECO:0000256" key="4">
    <source>
        <dbReference type="ARBA" id="ARBA00022968"/>
    </source>
</evidence>
<dbReference type="GO" id="GO:0016020">
    <property type="term" value="C:membrane"/>
    <property type="evidence" value="ECO:0007669"/>
    <property type="project" value="UniProtKB-SubCell"/>
</dbReference>
<gene>
    <name evidence="10" type="ORF">BOLC1T03902H</name>
</gene>
<dbReference type="InterPro" id="IPR025846">
    <property type="entry name" value="TBL_N"/>
</dbReference>
<name>A0A3P6F1P0_BRAOL</name>
<keyword evidence="4" id="KW-0735">Signal-anchor</keyword>
<keyword evidence="6" id="KW-0472">Membrane</keyword>
<feature type="domain" description="Trichome birefringence-like C-terminal" evidence="8">
    <location>
        <begin position="153"/>
        <end position="236"/>
    </location>
</feature>
<evidence type="ECO:0000259" key="7">
    <source>
        <dbReference type="Pfam" id="PF01074"/>
    </source>
</evidence>
<dbReference type="InterPro" id="IPR050843">
    <property type="entry name" value="Glycosyl_Hydrlase_38"/>
</dbReference>
<dbReference type="PANTHER" id="PTHR11607:SF60">
    <property type="entry name" value="ALPHA-MANNOSIDASE"/>
    <property type="match status" value="1"/>
</dbReference>
<evidence type="ECO:0000256" key="5">
    <source>
        <dbReference type="ARBA" id="ARBA00022989"/>
    </source>
</evidence>
<protein>
    <recommendedName>
        <fullName evidence="11">Trichome birefringence-like N-terminal domain-containing protein</fullName>
    </recommendedName>
</protein>
<dbReference type="InterPro" id="IPR026057">
    <property type="entry name" value="TBL_C"/>
</dbReference>
<dbReference type="SUPFAM" id="SSF88713">
    <property type="entry name" value="Glycoside hydrolase/deacetylase"/>
    <property type="match status" value="1"/>
</dbReference>
<dbReference type="Pfam" id="PF14416">
    <property type="entry name" value="PMR5N"/>
    <property type="match status" value="1"/>
</dbReference>
<dbReference type="InterPro" id="IPR027291">
    <property type="entry name" value="Glyco_hydro_38_N_sf"/>
</dbReference>
<sequence length="392" mass="45746">MTRKGLGRLDKNLKTNLKAYIQEVSSFFRSLFFVVVVLHLPCHISLSLPQIFLSCRLLSLRKFFFSVCDFHEGEWVKDDSYPLYKPGSCYLIDEQFTCITNGSPDVEFQKLKWKPKQCTLPRLNGGKLLEMITGKRLAFVGDSLKEYFRCEAEYSFVFKDYNCTVEFFASPFLVQEWELTDKKGTKKDTLRLDVVRKSSEQYKGADVLVFNTGHWWTHDKTSNGEDYYQEGSNYIEYNTAPRIVPEKIRVHLVPHSHDDVGWLKTVDQYYVGANNSIWGACVENVIESVIASLLDDQNRKFIYVEMAFFQRWWRQQSNAKKVKVKKLVDSGQLEFINGGMCMHDEATPHYIDMIDQTTLGHQFIISDKNLIRNKWPKNNLSPPKLFYVDKYV</sequence>
<dbReference type="Gene3D" id="3.20.110.10">
    <property type="entry name" value="Glycoside hydrolase 38, N terminal domain"/>
    <property type="match status" value="1"/>
</dbReference>
<dbReference type="GO" id="GO:0004559">
    <property type="term" value="F:alpha-mannosidase activity"/>
    <property type="evidence" value="ECO:0007669"/>
    <property type="project" value="InterPro"/>
</dbReference>
<keyword evidence="5" id="KW-1133">Transmembrane helix</keyword>
<comment type="similarity">
    <text evidence="2">Belongs to the PC-esterase family. TBL subfamily.</text>
</comment>
<dbReference type="InterPro" id="IPR000602">
    <property type="entry name" value="Glyco_hydro_38_N"/>
</dbReference>
<keyword evidence="3" id="KW-0812">Transmembrane</keyword>
<evidence type="ECO:0000256" key="1">
    <source>
        <dbReference type="ARBA" id="ARBA00004167"/>
    </source>
</evidence>
<comment type="subcellular location">
    <subcellularLocation>
        <location evidence="1">Membrane</location>
        <topology evidence="1">Single-pass membrane protein</topology>
    </subcellularLocation>
</comment>
<evidence type="ECO:0000256" key="3">
    <source>
        <dbReference type="ARBA" id="ARBA00022692"/>
    </source>
</evidence>
<feature type="domain" description="Glycoside hydrolase family 38 N-terminal" evidence="7">
    <location>
        <begin position="250"/>
        <end position="366"/>
    </location>
</feature>
<feature type="domain" description="Trichome birefringence-like N-terminal" evidence="9">
    <location>
        <begin position="67"/>
        <end position="118"/>
    </location>
</feature>
<accession>A0A3P6F1P0</accession>
<evidence type="ECO:0000256" key="6">
    <source>
        <dbReference type="ARBA" id="ARBA00023136"/>
    </source>
</evidence>